<protein>
    <recommendedName>
        <fullName evidence="7">Virulence plasmid A protein</fullName>
    </recommendedName>
</protein>
<evidence type="ECO:0000259" key="2">
    <source>
        <dbReference type="Pfam" id="PF18276"/>
    </source>
</evidence>
<feature type="domain" description="ABC toxin N-terminal" evidence="4">
    <location>
        <begin position="1500"/>
        <end position="1619"/>
    </location>
</feature>
<proteinExistence type="predicted"/>
<evidence type="ECO:0000259" key="4">
    <source>
        <dbReference type="Pfam" id="PF20220"/>
    </source>
</evidence>
<accession>A0A8J8JWD5</accession>
<keyword evidence="1" id="KW-0175">Coiled coil</keyword>
<dbReference type="EMBL" id="WHPF01000017">
    <property type="protein sequence ID" value="NNV57634.1"/>
    <property type="molecule type" value="Genomic_DNA"/>
</dbReference>
<dbReference type="Pfam" id="PF20220">
    <property type="entry name" value="ABC_toxin_N"/>
    <property type="match status" value="1"/>
</dbReference>
<dbReference type="SUPFAM" id="SSF49464">
    <property type="entry name" value="Carboxypeptidase regulatory domain-like"/>
    <property type="match status" value="1"/>
</dbReference>
<dbReference type="Proteomes" id="UP000598971">
    <property type="component" value="Unassembled WGS sequence"/>
</dbReference>
<dbReference type="Pfam" id="PF18276">
    <property type="entry name" value="TcA_TcB_BD"/>
    <property type="match status" value="1"/>
</dbReference>
<evidence type="ECO:0008006" key="7">
    <source>
        <dbReference type="Google" id="ProtNLM"/>
    </source>
</evidence>
<feature type="domain" description="Neuraminidase-like" evidence="3">
    <location>
        <begin position="1650"/>
        <end position="1786"/>
    </location>
</feature>
<feature type="coiled-coil region" evidence="1">
    <location>
        <begin position="1113"/>
        <end position="1161"/>
    </location>
</feature>
<keyword evidence="6" id="KW-1185">Reference proteome</keyword>
<dbReference type="InterPro" id="IPR046839">
    <property type="entry name" value="ABC_toxin_N"/>
</dbReference>
<reference evidence="5" key="1">
    <citation type="submission" date="2019-10" db="EMBL/GenBank/DDBJ databases">
        <title>Draft genome sequence of Panacibacter sp. KCS-6.</title>
        <authorList>
            <person name="Yim K.J."/>
        </authorList>
    </citation>
    <scope>NUCLEOTIDE SEQUENCE</scope>
    <source>
        <strain evidence="5">KCS-6</strain>
    </source>
</reference>
<feature type="coiled-coil region" evidence="1">
    <location>
        <begin position="2623"/>
        <end position="2678"/>
    </location>
</feature>
<evidence type="ECO:0000259" key="3">
    <source>
        <dbReference type="Pfam" id="PF18413"/>
    </source>
</evidence>
<gene>
    <name evidence="5" type="ORF">GD597_19345</name>
</gene>
<organism evidence="5 6">
    <name type="scientific">Limnovirga soli</name>
    <dbReference type="NCBI Taxonomy" id="2656915"/>
    <lineage>
        <taxon>Bacteria</taxon>
        <taxon>Pseudomonadati</taxon>
        <taxon>Bacteroidota</taxon>
        <taxon>Chitinophagia</taxon>
        <taxon>Chitinophagales</taxon>
        <taxon>Chitinophagaceae</taxon>
        <taxon>Limnovirga</taxon>
    </lineage>
</organism>
<evidence type="ECO:0000256" key="1">
    <source>
        <dbReference type="SAM" id="Coils"/>
    </source>
</evidence>
<dbReference type="InterPro" id="IPR041079">
    <property type="entry name" value="Neuraminidase-like"/>
</dbReference>
<evidence type="ECO:0000313" key="6">
    <source>
        <dbReference type="Proteomes" id="UP000598971"/>
    </source>
</evidence>
<comment type="caution">
    <text evidence="5">The sequence shown here is derived from an EMBL/GenBank/DDBJ whole genome shotgun (WGS) entry which is preliminary data.</text>
</comment>
<feature type="domain" description="Tc toxin complex TcA C-terminal TcB-binding" evidence="2">
    <location>
        <begin position="2649"/>
        <end position="2937"/>
    </location>
</feature>
<dbReference type="RefSeq" id="WP_171609585.1">
    <property type="nucleotide sequence ID" value="NZ_WHPF01000017.1"/>
</dbReference>
<evidence type="ECO:0000313" key="5">
    <source>
        <dbReference type="EMBL" id="NNV57634.1"/>
    </source>
</evidence>
<dbReference type="Pfam" id="PF18413">
    <property type="entry name" value="Neuraminidase"/>
    <property type="match status" value="1"/>
</dbReference>
<dbReference type="InterPro" id="IPR008969">
    <property type="entry name" value="CarboxyPept-like_regulatory"/>
</dbReference>
<dbReference type="InterPro" id="IPR040840">
    <property type="entry name" value="TcA_TcB_BD"/>
</dbReference>
<name>A0A8J8JWD5_9BACT</name>
<sequence length="3091" mass="351585">MATTLKHQNPNTVLGKVTDSNGRPLANLKVVIYDVDMREWQALADTFTSKEGKYELQWTHEQLSGRGKMEADIAVKLFTKEKGTELFKSNMDEVRFNASDREEINIIIGQALPKEVVEFDFLVKQISFLANKVAIADLQENKEHRDITFLSKELEVAAEKIEHLVVAYRLQKLSKIDAAFFYALFRKNTLLHNDFANNLHARLSIGIGVEDITLLYDAAIADRKKIEADIKIAIEEKIVSPTEAKNVKRNLEILSQYKEKATAYYKNEHPKKAINLLTNFFKEGKLEEVQELFTENKNDLNTFFDKVTDPAFYATKEKEKDGKTSIEMGKFFGFGNEIIPQIAKSKGLKKPEDVRKLAKLNKGEWVAEITKARPDLKDKQLISTYASAMVRKMEKEFPTMAFAAQLERAKKPVVKNQDIIVSFFNKHEDFDLMKHNVDLFLKEKKIATKDKEVINEEIKSVQRVFKLVPNYSKTMALRSQNIHSSQSIVAIGETRFVKEVAFKAGIEEKEAKEIYRKAETKHTAAILMVGDLQDSMSVMDIASFETTTLAKKLEAVSKDFPNLKSLFKLVDTCECEHCRSVYSPAAYLVEILQFLDKRMVVANNAKSVLFTRRPELGEIDLGCANANTPVKYIDLVCEILEEAVAPDTGISYSGVLSDGADALKGKISNDLLITLTTAGLKVTADALIFETESSTSRQHYLRDKSLVCKIENTGGNNYKVFRLRQTFGTAAELDAAPEYVNVGAYDELRNKSFAFKLPFDLQHTEAKAYLSRFDVNRADLMKAFQSAAIPSDESIAAERLGLTDAERKLITLTPVPNDNAAQQTFWNVPATGNVVHHLKQVDHFLDRTGLTYKELDLLLKLKFIDKNGNLFIKHNDLSCDTATKEIAHLDLDALDRIHRFLRLQKKTGWKYETLNEIISQGNLGAGNLNDACLIKAAQLKEISEKANIKIEELIGCFGELPNLVLQEDGLKPLYYQVFLNKAKNGILDEGLFPIKVNGSQLLSTYNGYIATCLQLKQTDLEFITPLLPDGKLTFSNLSFLFAASRLIKILKLKAEDFAIIQKLSGIDISDGPDKTIEFLTVVDDFKKSPLKAIDVRFILNHEAENLSDREIKVTKIEELLGKIKLEYEKINEEQKSKFDNKLSAEEQKETLINVLSQLENVEEGDVKTIVKLLDKELTDVIDAAGIKTIIDTKFDKAIIRTNINIAIDALDALANGVDASNEQKNLVQALFDSISDFQIAKGKQVVLEQSISISFKIDLSLIRIVLQFAQLKQLTPGTDFASVLLIDSFDNAITPANYPKQYASIRLLHKMFALLNAFKLSNTEVEWYFKNNANAALSWLEFDSIPYESGQTAITFSKYLEFLTTVSYSKQFTPVVNPSDAERPISYFTIAEIVLPGASANRDEFLNTLALLTDYTKEDLDAIDAHLFAAFDISNYKNSETWRRVFECADFTRKIGATVAQIKRYINPILTANEVSDLRATLKSRYDEDTWLSTLKEVMDRIRPQKRNALVAYLMATKPEMKDENDLYEYFLVDVEMEACMPSSRIVQAHNSIQLFVQRCLMGLERDAIANVDDDPNWNQWKWMKNYRVWEANRKVFLYPENWYDVTLTDDKTYLLTEFINEIQQNELTNDTAEEAIKKYLEKLDNIAFLEVMATWYDVPTRNMHVFARTKGGEPSIYYYRRFENERYWSPWEKVELDITGNHLLAFMRNNRLHLAWPMFSEEANPNQTSKIPSSNDQGTRVKIDKPEIKLKIQLAISELSNKKWQPKRVSKEFIKTPPDPEPYSKNTVSIEGFKFFYNESVDQIVVFNEQGIYVNLSSDSVHYQYNTIVAGAFDIAGCKGYPELASPKPYTLNFVPKFLDTKLIEQRYKEMDLIAGNDLSSLNIHALLSGNYYTKILAQTPGTFRLSYPHQFTSIDLIALMFQFFQLIINSGKRDDKANNFKIPLGTLLPYFKEDSKHSYVIIPGFYKKEKDAGEFSKTYTLNDSEKRTASNVFQLIGDITNWFKKMTFEFQNNHPADTATAVKYILTDAAFQDILKELSKYADMDFFLNLFIGKSGDPKVDEFLNELIEDEPLKYGEQFKNMYHPLVCALRSILYKSGIPSLMKRDTQMQKTNFDFKSYYNPNVQIVPQTFVKNPDGTETLSYTIEDIDFNSDGSYSAYNWDLFFRVPLHIAGSLTKNQRFEEALSWFHYMFNPTGALPGNGVQKYWVTKPFYLNQETDYVSQRIDSLMYATAELSNPTIKELEFAIEEWRNKPFRPDVIARFRPVAYQKALLMKYIDNLTEWGDYLFRQDTMESIAQATQMYILADNLLGPKPKIIPAVIKQPYETYNQIEAKLDSFGNALIELENILPDLSLLPESGNELPSSPVNLALLYFCIPANEKMFEYWDRVADRLFKIRHCQNIDGVERSLALFAPPIDPGMLVRAAASGLNLSSVIAGLNAPTPYYRFNILSQKATELAQEVRGLGSSLLQALEKKDAEALTLLRSELEINVLNAVKDIKRLQILESKEQIEVLKRTKKVTEERQQYYNEIEFMNVGEITSLGLNVISGYAYTIGSVMEMAAGSTALIPDINIGISGAFGSPVTVSKVTGGEQISNSISSFAKSILLGSQVIDRIAGGVSTIANYQRRNDEWQLQERLASKEIAFIDKQITAAEIRKEIAESDLINHELQIDNAKKTDDFMRSKFTNKELYDWMIGQISAVYFKSYQLAHDFSKKAERCYRFELGNDDSYISYGYWDSMKKGLQSADHLIHDIKRMEAGYLDKNKREFEIIKHVSLALLDPLALVRLRATGICDFEIPEVLYDMDHPGQYFRRLKSVSISLPCIAGPYTSVSAKLSLVNNRYRKNTNPDNAATTGYAEDPANDERFIYNIGAIQSIATSNAQNDSGIFELNFRDERYLPFENTGAISSWRLELPTEIKQFDYNTISDVIVHVKYIAREGGSGFKDLSNILLKDQLAAIKQGLNQNGLHISINMKHDLPNEWHLLKMNGTIDLTIDKSRLPYMVQSFDTMLEIESIMFVAKVEDNPTDFTINVADPLHSTSSAVNLSRVDELNLCRGINSDIELGTLFALSVSNADILKLEELLLIVKYRF</sequence>